<keyword evidence="4" id="KW-0862">Zinc</keyword>
<dbReference type="InterPro" id="IPR052035">
    <property type="entry name" value="ZnF_BED_domain_contain"/>
</dbReference>
<evidence type="ECO:0000256" key="5">
    <source>
        <dbReference type="ARBA" id="ARBA00023242"/>
    </source>
</evidence>
<evidence type="ECO:0000313" key="8">
    <source>
        <dbReference type="EMBL" id="CAF4599023.1"/>
    </source>
</evidence>
<sequence length="606" mass="68792">MNQQNSDFHSKSNNLPPRSQTLSKALRIRSSRPSIQSRIVHGTLSSRSPASSNVVRRRPKSSSRKSAMSNRQEKHIHSSKLPFETDKPPLPKKTSSGRKSALEVYELFEKQADATYRCTLCTDERKIIKQTGRGTANVRSHLIIHKLKNFAFASQEGQKILKINKKSTLQISATRKREIDNAVLNCITDGGLPFSLFNHEAVINLFDLLEPGYKPPDRRTISSRLLNQYQQHILDLKSLLPHIGPIAFASDVWKDVSGHHMISLSLHTFSVDFDFVSLPLSFHRFNEQKLSSNIQLFFEYEKERFGLGSRILTGITTDNGPDIKRAGSSGVLGRRYACLAHCLNLVVHHGTCVWNLPNLKRYPFDSMYEPIITSLIDDDDDEITNDILFDPLMMSIDGVADSVGIADQQSAEYFICATDANVPSEKPMNHEDVFNLLIKIHRLIHKVRSFVSMVRSINPLQRFIYERLGPNKGGFILDVKVAAFLDPLFHSDLIPYANDYETTKQLIMEFMQQVDLVAHDASAVSPTTESRNSSSTTNTAPIMLYKANFMNMTRRKASQPLYIQPLSVDLEMATFLILIRDYESTDFQIFWRNHTPVLPRLSQVVR</sequence>
<feature type="compositionally biased region" description="Polar residues" evidence="6">
    <location>
        <begin position="1"/>
        <end position="23"/>
    </location>
</feature>
<protein>
    <submittedName>
        <fullName evidence="8">Uncharacterized protein</fullName>
    </submittedName>
</protein>
<dbReference type="EMBL" id="CAJNYU010004679">
    <property type="protein sequence ID" value="CAF3783775.1"/>
    <property type="molecule type" value="Genomic_DNA"/>
</dbReference>
<dbReference type="PANTHER" id="PTHR46481:SF10">
    <property type="entry name" value="ZINC FINGER BED DOMAIN-CONTAINING PROTEIN 39"/>
    <property type="match status" value="1"/>
</dbReference>
<dbReference type="Proteomes" id="UP000663862">
    <property type="component" value="Unassembled WGS sequence"/>
</dbReference>
<feature type="region of interest" description="Disordered" evidence="6">
    <location>
        <begin position="1"/>
        <end position="97"/>
    </location>
</feature>
<name>A0A821C0B4_9BILA</name>
<dbReference type="InterPro" id="IPR012337">
    <property type="entry name" value="RNaseH-like_sf"/>
</dbReference>
<dbReference type="EMBL" id="CAJOBQ010003229">
    <property type="protein sequence ID" value="CAF4599023.1"/>
    <property type="molecule type" value="Genomic_DNA"/>
</dbReference>
<reference evidence="8" key="1">
    <citation type="submission" date="2021-02" db="EMBL/GenBank/DDBJ databases">
        <authorList>
            <person name="Nowell W R."/>
        </authorList>
    </citation>
    <scope>NUCLEOTIDE SEQUENCE</scope>
</reference>
<evidence type="ECO:0000256" key="4">
    <source>
        <dbReference type="ARBA" id="ARBA00022833"/>
    </source>
</evidence>
<keyword evidence="3" id="KW-0863">Zinc-finger</keyword>
<dbReference type="SUPFAM" id="SSF140996">
    <property type="entry name" value="Hermes dimerisation domain"/>
    <property type="match status" value="1"/>
</dbReference>
<evidence type="ECO:0000256" key="3">
    <source>
        <dbReference type="ARBA" id="ARBA00022771"/>
    </source>
</evidence>
<accession>A0A821C0B4</accession>
<evidence type="ECO:0000313" key="9">
    <source>
        <dbReference type="Proteomes" id="UP000663862"/>
    </source>
</evidence>
<dbReference type="PANTHER" id="PTHR46481">
    <property type="entry name" value="ZINC FINGER BED DOMAIN-CONTAINING PROTEIN 4"/>
    <property type="match status" value="1"/>
</dbReference>
<evidence type="ECO:0000256" key="6">
    <source>
        <dbReference type="SAM" id="MobiDB-lite"/>
    </source>
</evidence>
<evidence type="ECO:0000256" key="2">
    <source>
        <dbReference type="ARBA" id="ARBA00022723"/>
    </source>
</evidence>
<proteinExistence type="predicted"/>
<keyword evidence="2" id="KW-0479">Metal-binding</keyword>
<comment type="caution">
    <text evidence="8">The sequence shown here is derived from an EMBL/GenBank/DDBJ whole genome shotgun (WGS) entry which is preliminary data.</text>
</comment>
<organism evidence="8 9">
    <name type="scientific">Rotaria socialis</name>
    <dbReference type="NCBI Taxonomy" id="392032"/>
    <lineage>
        <taxon>Eukaryota</taxon>
        <taxon>Metazoa</taxon>
        <taxon>Spiralia</taxon>
        <taxon>Gnathifera</taxon>
        <taxon>Rotifera</taxon>
        <taxon>Eurotatoria</taxon>
        <taxon>Bdelloidea</taxon>
        <taxon>Philodinida</taxon>
        <taxon>Philodinidae</taxon>
        <taxon>Rotaria</taxon>
    </lineage>
</organism>
<gene>
    <name evidence="7" type="ORF">FME351_LOCUS32640</name>
    <name evidence="8" type="ORF">TSG867_LOCUS27701</name>
</gene>
<keyword evidence="5" id="KW-0539">Nucleus</keyword>
<evidence type="ECO:0000313" key="7">
    <source>
        <dbReference type="EMBL" id="CAF3783775.1"/>
    </source>
</evidence>
<evidence type="ECO:0000256" key="1">
    <source>
        <dbReference type="ARBA" id="ARBA00004123"/>
    </source>
</evidence>
<comment type="subcellular location">
    <subcellularLocation>
        <location evidence="1">Nucleus</location>
    </subcellularLocation>
</comment>
<dbReference type="AlphaFoldDB" id="A0A821C0B4"/>
<dbReference type="SUPFAM" id="SSF53098">
    <property type="entry name" value="Ribonuclease H-like"/>
    <property type="match status" value="1"/>
</dbReference>
<dbReference type="GO" id="GO:0005634">
    <property type="term" value="C:nucleus"/>
    <property type="evidence" value="ECO:0007669"/>
    <property type="project" value="UniProtKB-SubCell"/>
</dbReference>
<dbReference type="GO" id="GO:0008270">
    <property type="term" value="F:zinc ion binding"/>
    <property type="evidence" value="ECO:0007669"/>
    <property type="project" value="UniProtKB-KW"/>
</dbReference>
<dbReference type="Proteomes" id="UP000663869">
    <property type="component" value="Unassembled WGS sequence"/>
</dbReference>